<evidence type="ECO:0000256" key="2">
    <source>
        <dbReference type="ARBA" id="ARBA00009533"/>
    </source>
</evidence>
<keyword evidence="4 6" id="KW-0663">Pyridoxal phosphate</keyword>
<evidence type="ECO:0000256" key="7">
    <source>
        <dbReference type="RuleBase" id="RU000382"/>
    </source>
</evidence>
<protein>
    <submittedName>
        <fullName evidence="8">2,4-diaminobutyrate decarboxylase</fullName>
    </submittedName>
</protein>
<dbReference type="InterPro" id="IPR002129">
    <property type="entry name" value="PyrdxlP-dep_de-COase"/>
</dbReference>
<sequence length="148" mass="16716">KVLGFKHHQICRIETDEELRISVSTLKKQIKEDRLKGKKPFCVIANAGTTNCGAVDSLDELADLCGDEDVWLHADGAYGAAAILSEKGRELLRGIHRADSLTLDPHKWLFQPYDVGCVLIRNSQYLSKTFRMIPEYIKDTETNLEEKV</sequence>
<dbReference type="GO" id="GO:0030170">
    <property type="term" value="F:pyridoxal phosphate binding"/>
    <property type="evidence" value="ECO:0007669"/>
    <property type="project" value="InterPro"/>
</dbReference>
<dbReference type="GO" id="GO:0019752">
    <property type="term" value="P:carboxylic acid metabolic process"/>
    <property type="evidence" value="ECO:0007669"/>
    <property type="project" value="InterPro"/>
</dbReference>
<organism evidence="8 9">
    <name type="scientific">Bacillus wiedmannii</name>
    <dbReference type="NCBI Taxonomy" id="1890302"/>
    <lineage>
        <taxon>Bacteria</taxon>
        <taxon>Bacillati</taxon>
        <taxon>Bacillota</taxon>
        <taxon>Bacilli</taxon>
        <taxon>Bacillales</taxon>
        <taxon>Bacillaceae</taxon>
        <taxon>Bacillus</taxon>
        <taxon>Bacillus cereus group</taxon>
    </lineage>
</organism>
<dbReference type="PANTHER" id="PTHR45677">
    <property type="entry name" value="GLUTAMATE DECARBOXYLASE-RELATED"/>
    <property type="match status" value="1"/>
</dbReference>
<dbReference type="PANTHER" id="PTHR45677:SF8">
    <property type="entry name" value="CYSTEINE SULFINIC ACID DECARBOXYLASE"/>
    <property type="match status" value="1"/>
</dbReference>
<feature type="non-terminal residue" evidence="8">
    <location>
        <position position="148"/>
    </location>
</feature>
<evidence type="ECO:0000313" key="8">
    <source>
        <dbReference type="EMBL" id="TKI93491.1"/>
    </source>
</evidence>
<dbReference type="EMBL" id="SZON01000896">
    <property type="protein sequence ID" value="TKI93491.1"/>
    <property type="molecule type" value="Genomic_DNA"/>
</dbReference>
<evidence type="ECO:0000256" key="6">
    <source>
        <dbReference type="PIRSR" id="PIRSR602129-50"/>
    </source>
</evidence>
<comment type="cofactor">
    <cofactor evidence="1 6 7">
        <name>pyridoxal 5'-phosphate</name>
        <dbReference type="ChEBI" id="CHEBI:597326"/>
    </cofactor>
</comment>
<comment type="similarity">
    <text evidence="2 7">Belongs to the group II decarboxylase family.</text>
</comment>
<accession>A0A4U3AZI2</accession>
<name>A0A4U3AZI2_9BACI</name>
<dbReference type="Proteomes" id="UP000305222">
    <property type="component" value="Unassembled WGS sequence"/>
</dbReference>
<dbReference type="InterPro" id="IPR015421">
    <property type="entry name" value="PyrdxlP-dep_Trfase_major"/>
</dbReference>
<keyword evidence="3" id="KW-0210">Decarboxylase</keyword>
<dbReference type="InterPro" id="IPR015424">
    <property type="entry name" value="PyrdxlP-dep_Trfase"/>
</dbReference>
<keyword evidence="5 7" id="KW-0456">Lyase</keyword>
<dbReference type="SUPFAM" id="SSF53383">
    <property type="entry name" value="PLP-dependent transferases"/>
    <property type="match status" value="1"/>
</dbReference>
<dbReference type="Pfam" id="PF00282">
    <property type="entry name" value="Pyridoxal_deC"/>
    <property type="match status" value="1"/>
</dbReference>
<evidence type="ECO:0000256" key="3">
    <source>
        <dbReference type="ARBA" id="ARBA00022793"/>
    </source>
</evidence>
<evidence type="ECO:0000256" key="4">
    <source>
        <dbReference type="ARBA" id="ARBA00022898"/>
    </source>
</evidence>
<gene>
    <name evidence="8" type="ORF">FC699_17740</name>
</gene>
<proteinExistence type="inferred from homology"/>
<comment type="caution">
    <text evidence="8">The sequence shown here is derived from an EMBL/GenBank/DDBJ whole genome shotgun (WGS) entry which is preliminary data.</text>
</comment>
<dbReference type="AlphaFoldDB" id="A0A4U3AZI2"/>
<reference evidence="8 9" key="1">
    <citation type="journal article" date="2019" name="Environ. Microbiol.">
        <title>An active ?-lactamase is a part of an orchestrated cell wall stress resistance network of Bacillus subtilis and related rhizosphere species.</title>
        <authorList>
            <person name="Bucher T."/>
            <person name="Keren-Paz A."/>
            <person name="Hausser J."/>
            <person name="Olender T."/>
            <person name="Cytryn E."/>
            <person name="Kolodkin-Gal I."/>
        </authorList>
    </citation>
    <scope>NUCLEOTIDE SEQUENCE [LARGE SCALE GENOMIC DNA]</scope>
    <source>
        <strain evidence="8 9">I5</strain>
    </source>
</reference>
<evidence type="ECO:0000256" key="1">
    <source>
        <dbReference type="ARBA" id="ARBA00001933"/>
    </source>
</evidence>
<evidence type="ECO:0000256" key="5">
    <source>
        <dbReference type="ARBA" id="ARBA00023239"/>
    </source>
</evidence>
<feature type="non-terminal residue" evidence="8">
    <location>
        <position position="1"/>
    </location>
</feature>
<evidence type="ECO:0000313" key="9">
    <source>
        <dbReference type="Proteomes" id="UP000305222"/>
    </source>
</evidence>
<feature type="modified residue" description="N6-(pyridoxal phosphate)lysine" evidence="6">
    <location>
        <position position="107"/>
    </location>
</feature>
<dbReference type="GO" id="GO:0005737">
    <property type="term" value="C:cytoplasm"/>
    <property type="evidence" value="ECO:0007669"/>
    <property type="project" value="TreeGrafter"/>
</dbReference>
<dbReference type="Gene3D" id="3.40.640.10">
    <property type="entry name" value="Type I PLP-dependent aspartate aminotransferase-like (Major domain)"/>
    <property type="match status" value="1"/>
</dbReference>
<dbReference type="GO" id="GO:0004058">
    <property type="term" value="F:aromatic-L-amino-acid decarboxylase activity"/>
    <property type="evidence" value="ECO:0007669"/>
    <property type="project" value="UniProtKB-ARBA"/>
</dbReference>